<reference evidence="2" key="2">
    <citation type="submission" date="2020-10" db="EMBL/GenBank/DDBJ databases">
        <authorList>
            <person name="Scholz U."/>
            <person name="Mascher M."/>
            <person name="Fiebig A."/>
        </authorList>
    </citation>
    <scope>NUCLEOTIDE SEQUENCE [LARGE SCALE GENOMIC DNA]</scope>
    <source>
        <strain evidence="2">cv. Morex</strain>
    </source>
</reference>
<keyword evidence="3" id="KW-1185">Reference proteome</keyword>
<evidence type="ECO:0000259" key="1">
    <source>
        <dbReference type="Pfam" id="PF07762"/>
    </source>
</evidence>
<dbReference type="Pfam" id="PF07762">
    <property type="entry name" value="DUF1618"/>
    <property type="match status" value="1"/>
</dbReference>
<name>A0A8I6WLM5_HORVV</name>
<reference evidence="3" key="1">
    <citation type="journal article" date="2012" name="Nature">
        <title>A physical, genetic and functional sequence assembly of the barley genome.</title>
        <authorList>
            <consortium name="The International Barley Genome Sequencing Consortium"/>
            <person name="Mayer K.F."/>
            <person name="Waugh R."/>
            <person name="Brown J.W."/>
            <person name="Schulman A."/>
            <person name="Langridge P."/>
            <person name="Platzer M."/>
            <person name="Fincher G.B."/>
            <person name="Muehlbauer G.J."/>
            <person name="Sato K."/>
            <person name="Close T.J."/>
            <person name="Wise R.P."/>
            <person name="Stein N."/>
        </authorList>
    </citation>
    <scope>NUCLEOTIDE SEQUENCE [LARGE SCALE GENOMIC DNA]</scope>
    <source>
        <strain evidence="3">cv. Morex</strain>
    </source>
</reference>
<evidence type="ECO:0000313" key="3">
    <source>
        <dbReference type="Proteomes" id="UP000011116"/>
    </source>
</evidence>
<proteinExistence type="predicted"/>
<dbReference type="AlphaFoldDB" id="A0A8I6WLM5"/>
<dbReference type="PANTHER" id="PTHR33074">
    <property type="entry name" value="EXPRESSED PROTEIN-RELATED"/>
    <property type="match status" value="1"/>
</dbReference>
<dbReference type="InterPro" id="IPR011676">
    <property type="entry name" value="DUF1618"/>
</dbReference>
<dbReference type="Gramene" id="HORVU.MOREX.r3.1HG0086160.1">
    <property type="protein sequence ID" value="HORVU.MOREX.r3.1HG0086160.1.CDS1"/>
    <property type="gene ID" value="HORVU.MOREX.r3.1HG0086160"/>
</dbReference>
<sequence length="456" mass="50922">MVRAEDDPRFDASLCLPPDALDLLCISGGLLPSWVLLDSLAYMVPPGPGGVRNRTTAQTLLPDGRTIEVTFLIADPPRRSYWCISVCPAPDVAAHKEDEEEEDSPFDSIPKMVSSAGHLALIKVGLTTCKHYLWLVYSARGPPSLLLLPDIHEHQPLMEPYGIVPSSDSNSNNGCVVAALSYNYEVDAQYDLHLLSYADSTWTCKRQHLPVDYGRTRKPYRIYPTKVIALGDGVIGWVDLWEGILVCDVRATDKAHFVPMPTPLPGNQHLYSKDYSSARPLRDVTFGHHGHMTMIRCVEMEQLLRPKPRATPVVHDPSELLLLFDSKSPMVPQKEEYEVVGWRLITWFRALTWGHWQRGTLLCSDDLIGTRGNLAWEHLQTCSPVLCATDKDAVYLMSMLKNDQDKTAWIVTLDTRTKSLTHEPMPFSADRAPHDDPTHVPCALTTYLTSSSASGI</sequence>
<protein>
    <recommendedName>
        <fullName evidence="1">DUF1618 domain-containing protein</fullName>
    </recommendedName>
</protein>
<evidence type="ECO:0000313" key="2">
    <source>
        <dbReference type="EnsemblPlants" id="HORVU.MOREX.r3.1HG0086160.1.CDS1"/>
    </source>
</evidence>
<feature type="domain" description="DUF1618" evidence="1">
    <location>
        <begin position="237"/>
        <end position="395"/>
    </location>
</feature>
<accession>A0A8I6WLM5</accession>
<reference evidence="2" key="3">
    <citation type="submission" date="2022-01" db="UniProtKB">
        <authorList>
            <consortium name="EnsemblPlants"/>
        </authorList>
    </citation>
    <scope>IDENTIFICATION</scope>
    <source>
        <strain evidence="2">subsp. vulgare</strain>
    </source>
</reference>
<dbReference type="PANTHER" id="PTHR33074:SF140">
    <property type="entry name" value="DUF1618 DOMAIN-CONTAINING PROTEIN"/>
    <property type="match status" value="1"/>
</dbReference>
<organism evidence="2 3">
    <name type="scientific">Hordeum vulgare subsp. vulgare</name>
    <name type="common">Domesticated barley</name>
    <dbReference type="NCBI Taxonomy" id="112509"/>
    <lineage>
        <taxon>Eukaryota</taxon>
        <taxon>Viridiplantae</taxon>
        <taxon>Streptophyta</taxon>
        <taxon>Embryophyta</taxon>
        <taxon>Tracheophyta</taxon>
        <taxon>Spermatophyta</taxon>
        <taxon>Magnoliopsida</taxon>
        <taxon>Liliopsida</taxon>
        <taxon>Poales</taxon>
        <taxon>Poaceae</taxon>
        <taxon>BOP clade</taxon>
        <taxon>Pooideae</taxon>
        <taxon>Triticodae</taxon>
        <taxon>Triticeae</taxon>
        <taxon>Hordeinae</taxon>
        <taxon>Hordeum</taxon>
    </lineage>
</organism>
<dbReference type="Proteomes" id="UP000011116">
    <property type="component" value="Chromosome 1H"/>
</dbReference>
<dbReference type="EnsemblPlants" id="HORVU.MOREX.r3.1HG0086160.1">
    <property type="protein sequence ID" value="HORVU.MOREX.r3.1HG0086160.1.CDS1"/>
    <property type="gene ID" value="HORVU.MOREX.r3.1HG0086160"/>
</dbReference>